<organism evidence="1">
    <name type="scientific">marine metagenome</name>
    <dbReference type="NCBI Taxonomy" id="408172"/>
    <lineage>
        <taxon>unclassified sequences</taxon>
        <taxon>metagenomes</taxon>
        <taxon>ecological metagenomes</taxon>
    </lineage>
</organism>
<accession>A0A381WPQ7</accession>
<sequence>MGGNAYILDYHKDIEDKIMNEVYTPNQRMQDSWCNIQGEDSTLNYHSHPNSICSGVIFLKVDENSSKLVFQNPFSHTKETYQITPTKGMMAMWPSFLMHGSGDSINKSKERTVLSFNTYWK</sequence>
<protein>
    <recommendedName>
        <fullName evidence="2">Fe2OG dioxygenase domain-containing protein</fullName>
    </recommendedName>
</protein>
<reference evidence="1" key="1">
    <citation type="submission" date="2018-05" db="EMBL/GenBank/DDBJ databases">
        <authorList>
            <person name="Lanie J.A."/>
            <person name="Ng W.-L."/>
            <person name="Kazmierczak K.M."/>
            <person name="Andrzejewski T.M."/>
            <person name="Davidsen T.M."/>
            <person name="Wayne K.J."/>
            <person name="Tettelin H."/>
            <person name="Glass J.I."/>
            <person name="Rusch D."/>
            <person name="Podicherti R."/>
            <person name="Tsui H.-C.T."/>
            <person name="Winkler M.E."/>
        </authorList>
    </citation>
    <scope>NUCLEOTIDE SEQUENCE</scope>
</reference>
<proteinExistence type="predicted"/>
<name>A0A381WPQ7_9ZZZZ</name>
<gene>
    <name evidence="1" type="ORF">METZ01_LOCUS107125</name>
</gene>
<dbReference type="EMBL" id="UINC01012425">
    <property type="protein sequence ID" value="SVA54271.1"/>
    <property type="molecule type" value="Genomic_DNA"/>
</dbReference>
<evidence type="ECO:0000313" key="1">
    <source>
        <dbReference type="EMBL" id="SVA54271.1"/>
    </source>
</evidence>
<evidence type="ECO:0008006" key="2">
    <source>
        <dbReference type="Google" id="ProtNLM"/>
    </source>
</evidence>
<dbReference type="Gene3D" id="2.60.120.620">
    <property type="entry name" value="q2cbj1_9rhob like domain"/>
    <property type="match status" value="1"/>
</dbReference>
<dbReference type="InterPro" id="IPR012668">
    <property type="entry name" value="CHP02466"/>
</dbReference>
<dbReference type="AlphaFoldDB" id="A0A381WPQ7"/>
<dbReference type="Pfam" id="PF13759">
    <property type="entry name" value="2OG-FeII_Oxy_5"/>
    <property type="match status" value="1"/>
</dbReference>